<dbReference type="EMBL" id="REGN01004727">
    <property type="protein sequence ID" value="RNA16344.1"/>
    <property type="molecule type" value="Genomic_DNA"/>
</dbReference>
<dbReference type="GO" id="GO:0071986">
    <property type="term" value="C:Ragulator complex"/>
    <property type="evidence" value="ECO:0007669"/>
    <property type="project" value="InterPro"/>
</dbReference>
<evidence type="ECO:0000256" key="2">
    <source>
        <dbReference type="ARBA" id="ARBA00010627"/>
    </source>
</evidence>
<sequence>MSDKTPNLEQIPNALGYLVLTDNQITSSWGDLENNEQIANLALRIAYTAVKVPVNPDTNDFFKRISIVVPNQYVFMMTIANKQVYLVKRALK</sequence>
<dbReference type="GO" id="GO:0005764">
    <property type="term" value="C:lysosome"/>
    <property type="evidence" value="ECO:0007669"/>
    <property type="project" value="UniProtKB-SubCell"/>
</dbReference>
<comment type="caution">
    <text evidence="5">The sequence shown here is derived from an EMBL/GenBank/DDBJ whole genome shotgun (WGS) entry which is preliminary data.</text>
</comment>
<dbReference type="PANTHER" id="PTHR33967">
    <property type="entry name" value="RAGULATOR COMPLEX PROTEIN LAMTOR4"/>
    <property type="match status" value="1"/>
</dbReference>
<dbReference type="GO" id="GO:0005085">
    <property type="term" value="F:guanyl-nucleotide exchange factor activity"/>
    <property type="evidence" value="ECO:0007669"/>
    <property type="project" value="TreeGrafter"/>
</dbReference>
<dbReference type="OrthoDB" id="275011at2759"/>
<evidence type="ECO:0000313" key="6">
    <source>
        <dbReference type="Proteomes" id="UP000276133"/>
    </source>
</evidence>
<comment type="similarity">
    <text evidence="2">Belongs to the LAMTOR4 family.</text>
</comment>
<evidence type="ECO:0000256" key="3">
    <source>
        <dbReference type="ARBA" id="ARBA00023228"/>
    </source>
</evidence>
<evidence type="ECO:0000313" key="5">
    <source>
        <dbReference type="EMBL" id="RNA16344.1"/>
    </source>
</evidence>
<gene>
    <name evidence="5" type="ORF">BpHYR1_053571</name>
</gene>
<dbReference type="PANTHER" id="PTHR33967:SF1">
    <property type="entry name" value="RAGULATOR COMPLEX PROTEIN LAMTOR4"/>
    <property type="match status" value="1"/>
</dbReference>
<dbReference type="AlphaFoldDB" id="A0A3M7QZ00"/>
<dbReference type="GO" id="GO:0071230">
    <property type="term" value="P:cellular response to amino acid stimulus"/>
    <property type="evidence" value="ECO:0007669"/>
    <property type="project" value="InterPro"/>
</dbReference>
<comment type="subcellular location">
    <subcellularLocation>
        <location evidence="1">Lysosome</location>
    </subcellularLocation>
</comment>
<dbReference type="GO" id="GO:0032008">
    <property type="term" value="P:positive regulation of TOR signaling"/>
    <property type="evidence" value="ECO:0007669"/>
    <property type="project" value="InterPro"/>
</dbReference>
<dbReference type="STRING" id="10195.A0A3M7QZ00"/>
<organism evidence="5 6">
    <name type="scientific">Brachionus plicatilis</name>
    <name type="common">Marine rotifer</name>
    <name type="synonym">Brachionus muelleri</name>
    <dbReference type="NCBI Taxonomy" id="10195"/>
    <lineage>
        <taxon>Eukaryota</taxon>
        <taxon>Metazoa</taxon>
        <taxon>Spiralia</taxon>
        <taxon>Gnathifera</taxon>
        <taxon>Rotifera</taxon>
        <taxon>Eurotatoria</taxon>
        <taxon>Monogononta</taxon>
        <taxon>Pseudotrocha</taxon>
        <taxon>Ploima</taxon>
        <taxon>Brachionidae</taxon>
        <taxon>Brachionus</taxon>
    </lineage>
</organism>
<dbReference type="Proteomes" id="UP000276133">
    <property type="component" value="Unassembled WGS sequence"/>
</dbReference>
<name>A0A3M7QZ00_BRAPC</name>
<protein>
    <recommendedName>
        <fullName evidence="4">Late endosomal/lysosomal adaptor and MAPK and MTOR activator 4</fullName>
    </recommendedName>
</protein>
<evidence type="ECO:0000256" key="4">
    <source>
        <dbReference type="ARBA" id="ARBA00032690"/>
    </source>
</evidence>
<proteinExistence type="inferred from homology"/>
<keyword evidence="3" id="KW-0458">Lysosome</keyword>
<evidence type="ECO:0000256" key="1">
    <source>
        <dbReference type="ARBA" id="ARBA00004371"/>
    </source>
</evidence>
<reference evidence="5 6" key="1">
    <citation type="journal article" date="2018" name="Sci. Rep.">
        <title>Genomic signatures of local adaptation to the degree of environmental predictability in rotifers.</title>
        <authorList>
            <person name="Franch-Gras L."/>
            <person name="Hahn C."/>
            <person name="Garcia-Roger E.M."/>
            <person name="Carmona M.J."/>
            <person name="Serra M."/>
            <person name="Gomez A."/>
        </authorList>
    </citation>
    <scope>NUCLEOTIDE SEQUENCE [LARGE SCALE GENOMIC DNA]</scope>
    <source>
        <strain evidence="5">HYR1</strain>
    </source>
</reference>
<accession>A0A3M7QZ00</accession>
<keyword evidence="6" id="KW-1185">Reference proteome</keyword>
<dbReference type="InterPro" id="IPR034601">
    <property type="entry name" value="LAMTOR4"/>
</dbReference>